<evidence type="ECO:0000313" key="1">
    <source>
        <dbReference type="EMBL" id="JAH42523.1"/>
    </source>
</evidence>
<accession>A0A0E9SPR9</accession>
<organism evidence="1">
    <name type="scientific">Anguilla anguilla</name>
    <name type="common">European freshwater eel</name>
    <name type="synonym">Muraena anguilla</name>
    <dbReference type="NCBI Taxonomy" id="7936"/>
    <lineage>
        <taxon>Eukaryota</taxon>
        <taxon>Metazoa</taxon>
        <taxon>Chordata</taxon>
        <taxon>Craniata</taxon>
        <taxon>Vertebrata</taxon>
        <taxon>Euteleostomi</taxon>
        <taxon>Actinopterygii</taxon>
        <taxon>Neopterygii</taxon>
        <taxon>Teleostei</taxon>
        <taxon>Anguilliformes</taxon>
        <taxon>Anguillidae</taxon>
        <taxon>Anguilla</taxon>
    </lineage>
</organism>
<sequence length="28" mass="3353">MKHEITRNFFCFCNNCNSVNFFIIIAII</sequence>
<proteinExistence type="predicted"/>
<name>A0A0E9SPR9_ANGAN</name>
<dbReference type="EMBL" id="GBXM01066054">
    <property type="protein sequence ID" value="JAH42523.1"/>
    <property type="molecule type" value="Transcribed_RNA"/>
</dbReference>
<reference evidence="1" key="2">
    <citation type="journal article" date="2015" name="Fish Shellfish Immunol.">
        <title>Early steps in the European eel (Anguilla anguilla)-Vibrio vulnificus interaction in the gills: Role of the RtxA13 toxin.</title>
        <authorList>
            <person name="Callol A."/>
            <person name="Pajuelo D."/>
            <person name="Ebbesson L."/>
            <person name="Teles M."/>
            <person name="MacKenzie S."/>
            <person name="Amaro C."/>
        </authorList>
    </citation>
    <scope>NUCLEOTIDE SEQUENCE</scope>
</reference>
<protein>
    <submittedName>
        <fullName evidence="1">Uncharacterized protein</fullName>
    </submittedName>
</protein>
<dbReference type="AlphaFoldDB" id="A0A0E9SPR9"/>
<reference evidence="1" key="1">
    <citation type="submission" date="2014-11" db="EMBL/GenBank/DDBJ databases">
        <authorList>
            <person name="Amaro Gonzalez C."/>
        </authorList>
    </citation>
    <scope>NUCLEOTIDE SEQUENCE</scope>
</reference>